<feature type="region of interest" description="Disordered" evidence="1">
    <location>
        <begin position="155"/>
        <end position="224"/>
    </location>
</feature>
<dbReference type="SUPFAM" id="SSF46689">
    <property type="entry name" value="Homeodomain-like"/>
    <property type="match status" value="1"/>
</dbReference>
<dbReference type="AlphaFoldDB" id="A0A6A6M6E0"/>
<dbReference type="InterPro" id="IPR009057">
    <property type="entry name" value="Homeodomain-like_sf"/>
</dbReference>
<dbReference type="Gene3D" id="1.10.10.60">
    <property type="entry name" value="Homeodomain-like"/>
    <property type="match status" value="1"/>
</dbReference>
<feature type="compositionally biased region" description="Basic and acidic residues" evidence="1">
    <location>
        <begin position="373"/>
        <end position="382"/>
    </location>
</feature>
<dbReference type="EMBL" id="JAAGAX010000006">
    <property type="protein sequence ID" value="KAF2309220.1"/>
    <property type="molecule type" value="Genomic_DNA"/>
</dbReference>
<feature type="compositionally biased region" description="Low complexity" evidence="1">
    <location>
        <begin position="213"/>
        <end position="224"/>
    </location>
</feature>
<protein>
    <recommendedName>
        <fullName evidence="4">Myb-like domain-containing protein</fullName>
    </recommendedName>
</protein>
<keyword evidence="3" id="KW-1185">Reference proteome</keyword>
<comment type="caution">
    <text evidence="2">The sequence shown here is derived from an EMBL/GenBank/DDBJ whole genome shotgun (WGS) entry which is preliminary data.</text>
</comment>
<evidence type="ECO:0008006" key="4">
    <source>
        <dbReference type="Google" id="ProtNLM"/>
    </source>
</evidence>
<name>A0A6A6M6E0_HEVBR</name>
<reference evidence="2 3" key="1">
    <citation type="journal article" date="2020" name="Mol. Plant">
        <title>The Chromosome-Based Rubber Tree Genome Provides New Insights into Spurge Genome Evolution and Rubber Biosynthesis.</title>
        <authorList>
            <person name="Liu J."/>
            <person name="Shi C."/>
            <person name="Shi C.C."/>
            <person name="Li W."/>
            <person name="Zhang Q.J."/>
            <person name="Zhang Y."/>
            <person name="Li K."/>
            <person name="Lu H.F."/>
            <person name="Shi C."/>
            <person name="Zhu S.T."/>
            <person name="Xiao Z.Y."/>
            <person name="Nan H."/>
            <person name="Yue Y."/>
            <person name="Zhu X.G."/>
            <person name="Wu Y."/>
            <person name="Hong X.N."/>
            <person name="Fan G.Y."/>
            <person name="Tong Y."/>
            <person name="Zhang D."/>
            <person name="Mao C.L."/>
            <person name="Liu Y.L."/>
            <person name="Hao S.J."/>
            <person name="Liu W.Q."/>
            <person name="Lv M.Q."/>
            <person name="Zhang H.B."/>
            <person name="Liu Y."/>
            <person name="Hu-Tang G.R."/>
            <person name="Wang J.P."/>
            <person name="Wang J.H."/>
            <person name="Sun Y.H."/>
            <person name="Ni S.B."/>
            <person name="Chen W.B."/>
            <person name="Zhang X.C."/>
            <person name="Jiao Y.N."/>
            <person name="Eichler E.E."/>
            <person name="Li G.H."/>
            <person name="Liu X."/>
            <person name="Gao L.Z."/>
        </authorList>
    </citation>
    <scope>NUCLEOTIDE SEQUENCE [LARGE SCALE GENOMIC DNA]</scope>
    <source>
        <strain evidence="3">cv. GT1</strain>
        <tissue evidence="2">Leaf</tissue>
    </source>
</reference>
<evidence type="ECO:0000256" key="1">
    <source>
        <dbReference type="SAM" id="MobiDB-lite"/>
    </source>
</evidence>
<evidence type="ECO:0000313" key="3">
    <source>
        <dbReference type="Proteomes" id="UP000467840"/>
    </source>
</evidence>
<sequence length="388" mass="43712">MGRNSKMIDNCQDHKRESCLHGQSQLKNYADVSLTSNSHTAKMGDSFNLPSRKIGEDGILIFMVCCLYPESIAPGNWQCENCSEDADLVTPLRYLVSSKGNAPSNQNAVNHIGDKKGAEKVKEIKVYRRLAKKKEVEKEEDKDARKFTVVYGPEFANEDQKDKPPVDTSGLFNCSSIQPKSAEQANKDMEIDDMNASRDPPAVPQGGLIHPRSSASNFSSTQQSRENVDSMMLKMSNYLGKDDGMVDVWLEEELDSLWIGIRRHGQGNWEVMLRDPLLTFSKHKTTNDLSRRWNKERLKILNPRGSLSSMFRDSTDRKKNNSQVLDATLPILKDQLPSSRGKRVQKNLLVGGLINVPMVKIDSEASEDWSQIHQHEEKERSSEGTISD</sequence>
<organism evidence="2 3">
    <name type="scientific">Hevea brasiliensis</name>
    <name type="common">Para rubber tree</name>
    <name type="synonym">Siphonia brasiliensis</name>
    <dbReference type="NCBI Taxonomy" id="3981"/>
    <lineage>
        <taxon>Eukaryota</taxon>
        <taxon>Viridiplantae</taxon>
        <taxon>Streptophyta</taxon>
        <taxon>Embryophyta</taxon>
        <taxon>Tracheophyta</taxon>
        <taxon>Spermatophyta</taxon>
        <taxon>Magnoliopsida</taxon>
        <taxon>eudicotyledons</taxon>
        <taxon>Gunneridae</taxon>
        <taxon>Pentapetalae</taxon>
        <taxon>rosids</taxon>
        <taxon>fabids</taxon>
        <taxon>Malpighiales</taxon>
        <taxon>Euphorbiaceae</taxon>
        <taxon>Crotonoideae</taxon>
        <taxon>Micrandreae</taxon>
        <taxon>Hevea</taxon>
    </lineage>
</organism>
<evidence type="ECO:0000313" key="2">
    <source>
        <dbReference type="EMBL" id="KAF2309220.1"/>
    </source>
</evidence>
<dbReference type="Proteomes" id="UP000467840">
    <property type="component" value="Chromosome 14"/>
</dbReference>
<gene>
    <name evidence="2" type="ORF">GH714_001224</name>
</gene>
<feature type="region of interest" description="Disordered" evidence="1">
    <location>
        <begin position="365"/>
        <end position="388"/>
    </location>
</feature>
<dbReference type="CDD" id="cd11660">
    <property type="entry name" value="SANT_TRF"/>
    <property type="match status" value="1"/>
</dbReference>
<feature type="compositionally biased region" description="Polar residues" evidence="1">
    <location>
        <begin position="170"/>
        <end position="184"/>
    </location>
</feature>
<accession>A0A6A6M6E0</accession>
<proteinExistence type="predicted"/>